<dbReference type="GO" id="GO:0009279">
    <property type="term" value="C:cell outer membrane"/>
    <property type="evidence" value="ECO:0007669"/>
    <property type="project" value="UniProtKB-SubCell"/>
</dbReference>
<feature type="signal peptide" evidence="3">
    <location>
        <begin position="1"/>
        <end position="21"/>
    </location>
</feature>
<feature type="domain" description="Outer membrane protein beta-barrel" evidence="4">
    <location>
        <begin position="10"/>
        <end position="186"/>
    </location>
</feature>
<evidence type="ECO:0000256" key="1">
    <source>
        <dbReference type="ARBA" id="ARBA00004442"/>
    </source>
</evidence>
<organism evidence="5 6">
    <name type="scientific">Massilia cellulosiltytica</name>
    <dbReference type="NCBI Taxonomy" id="2683234"/>
    <lineage>
        <taxon>Bacteria</taxon>
        <taxon>Pseudomonadati</taxon>
        <taxon>Pseudomonadota</taxon>
        <taxon>Betaproteobacteria</taxon>
        <taxon>Burkholderiales</taxon>
        <taxon>Oxalobacteraceae</taxon>
        <taxon>Telluria group</taxon>
        <taxon>Massilia</taxon>
    </lineage>
</organism>
<proteinExistence type="predicted"/>
<dbReference type="InterPro" id="IPR027385">
    <property type="entry name" value="Beta-barrel_OMP"/>
</dbReference>
<accession>A0A7X3G5C0</accession>
<keyword evidence="6" id="KW-1185">Reference proteome</keyword>
<keyword evidence="2 3" id="KW-0732">Signal</keyword>
<dbReference type="EMBL" id="WSES01000010">
    <property type="protein sequence ID" value="MVW63966.1"/>
    <property type="molecule type" value="Genomic_DNA"/>
</dbReference>
<dbReference type="RefSeq" id="WP_160410589.1">
    <property type="nucleotide sequence ID" value="NZ_WSES01000010.1"/>
</dbReference>
<dbReference type="InterPro" id="IPR011250">
    <property type="entry name" value="OMP/PagP_B-barrel"/>
</dbReference>
<comment type="caution">
    <text evidence="5">The sequence shown here is derived from an EMBL/GenBank/DDBJ whole genome shotgun (WGS) entry which is preliminary data.</text>
</comment>
<dbReference type="Proteomes" id="UP000443353">
    <property type="component" value="Unassembled WGS sequence"/>
</dbReference>
<dbReference type="SUPFAM" id="SSF56925">
    <property type="entry name" value="OMPA-like"/>
    <property type="match status" value="1"/>
</dbReference>
<evidence type="ECO:0000259" key="4">
    <source>
        <dbReference type="Pfam" id="PF13505"/>
    </source>
</evidence>
<evidence type="ECO:0000256" key="2">
    <source>
        <dbReference type="ARBA" id="ARBA00022729"/>
    </source>
</evidence>
<dbReference type="AlphaFoldDB" id="A0A7X3G5C0"/>
<name>A0A7X3G5C0_9BURK</name>
<reference evidence="5 6" key="1">
    <citation type="submission" date="2019-12" db="EMBL/GenBank/DDBJ databases">
        <authorList>
            <person name="Li C."/>
            <person name="Zhao J."/>
        </authorList>
    </citation>
    <scope>NUCLEOTIDE SEQUENCE [LARGE SCALE GENOMIC DNA]</scope>
    <source>
        <strain evidence="5 6">NEAU-DD11</strain>
    </source>
</reference>
<evidence type="ECO:0000256" key="3">
    <source>
        <dbReference type="SAM" id="SignalP"/>
    </source>
</evidence>
<gene>
    <name evidence="5" type="ORF">GPY61_28960</name>
</gene>
<comment type="subcellular location">
    <subcellularLocation>
        <location evidence="1">Cell outer membrane</location>
    </subcellularLocation>
</comment>
<protein>
    <submittedName>
        <fullName evidence="5">Outer membrane beta-barrel protein</fullName>
    </submittedName>
</protein>
<evidence type="ECO:0000313" key="5">
    <source>
        <dbReference type="EMBL" id="MVW63966.1"/>
    </source>
</evidence>
<sequence>MKALTFALATATLVAGTAAHAQQSTTFRPYIGAGVASTSNRDTDSRNADAKIFGGVDFSNNLGVEAGYVNFSSRDRQYSEALTGVPGGVKTTTKGYGAYVAAKYTVPITDRFSAYGKLGLAHSQRKWNNDIGYSATENDNDVYAGVGAQYKLNDTLSLVGEYENYGKRKDFGARVGVWSAGVKVGF</sequence>
<dbReference type="Gene3D" id="2.40.160.20">
    <property type="match status" value="1"/>
</dbReference>
<feature type="chain" id="PRO_5031146543" evidence="3">
    <location>
        <begin position="22"/>
        <end position="186"/>
    </location>
</feature>
<dbReference type="Pfam" id="PF13505">
    <property type="entry name" value="OMP_b-brl"/>
    <property type="match status" value="1"/>
</dbReference>
<evidence type="ECO:0000313" key="6">
    <source>
        <dbReference type="Proteomes" id="UP000443353"/>
    </source>
</evidence>